<reference evidence="4" key="1">
    <citation type="submission" date="2025-08" db="UniProtKB">
        <authorList>
            <consortium name="RefSeq"/>
        </authorList>
    </citation>
    <scope>IDENTIFICATION</scope>
    <source>
        <tissue evidence="4">Whole insect</tissue>
    </source>
</reference>
<feature type="transmembrane region" description="Helical" evidence="2">
    <location>
        <begin position="624"/>
        <end position="645"/>
    </location>
</feature>
<dbReference type="InParanoid" id="A0A6P7G2J7"/>
<dbReference type="InterPro" id="IPR009637">
    <property type="entry name" value="GPR107/GPR108-like"/>
</dbReference>
<name>A0A6P7G2J7_DIAVI</name>
<dbReference type="OrthoDB" id="10387959at2759"/>
<keyword evidence="2" id="KW-0812">Transmembrane</keyword>
<feature type="transmembrane region" description="Helical" evidence="2">
    <location>
        <begin position="525"/>
        <end position="544"/>
    </location>
</feature>
<keyword evidence="2" id="KW-0472">Membrane</keyword>
<proteinExistence type="predicted"/>
<gene>
    <name evidence="4" type="primary">LOC114336998</name>
</gene>
<feature type="compositionally biased region" description="Low complexity" evidence="1">
    <location>
        <begin position="357"/>
        <end position="376"/>
    </location>
</feature>
<evidence type="ECO:0000256" key="3">
    <source>
        <dbReference type="SAM" id="SignalP"/>
    </source>
</evidence>
<evidence type="ECO:0000256" key="1">
    <source>
        <dbReference type="SAM" id="MobiDB-lite"/>
    </source>
</evidence>
<dbReference type="KEGG" id="dvv:114336998"/>
<feature type="transmembrane region" description="Helical" evidence="2">
    <location>
        <begin position="451"/>
        <end position="476"/>
    </location>
</feature>
<evidence type="ECO:0000313" key="4">
    <source>
        <dbReference type="RefSeq" id="XP_028143179.1"/>
    </source>
</evidence>
<feature type="chain" id="PRO_5027655983" evidence="3">
    <location>
        <begin position="16"/>
        <end position="795"/>
    </location>
</feature>
<sequence>MKFLVFVLFINSCASWTMKNDLQIQNDTRRSILLSQFGFYSGGYLEIILSNFTAYSPSGSTRFGFSVERNFCEHSAEPYLYGDGDVCIFKDIQVQTKEIVIFLLDLDKRQLQMKCEGIYNYFNIYTQKHDFDSGIIKNCSDLNIPLLSADHNGHTHYSTSFLMEIRSKQEEGFYAFGFHRCPVDEMKAVEESQIDFNIQFFEDNPSRMNLLDENETSTSTITTEESHVEININTQPKLPFNINILPKIKAVDHTTMQETETTTSIRTTLTTDTTQTNPVEPPKLPISTVTTEETTLLTSSTTTVLPSSTTTQTEETNRLTTSTTVVPSSTTTLESTLPSGTTIQEPASAISTTIEKPSSPTSTTIEQSSPTTTTIEEPSFATNIATEGSSVPTSITTQPPVDFSMPSNNSTDTLKDEKSSGILYIIMSILFFLVAIIMLVLLIKAGLTHKIHFMMVAVMFLKASVLVLRAGGWYYVRKYRKHSPILDKAYYGVEIARGGFQSITQLLYGTGWDVSKHTLSAKEKIILIIAAPIQILAIAGQVLLPKSQENPANVSNLTTPENAMNTSQLPSIDQIGFNLPANAINISQLPSIDQLGLNSTMIKVQAAATDLLTDFQNSTMYTTFRIMIIVLDWAGTIFMLIPVILTIRQIWARRRSVGRCAMLNRFRVFFVLLLVYMYGTRILLYELETRVPNRWSFVDDLVKEGSTFIFVVLTGIIFGRPLPENSQFSLSVDDDYQNLEENQVYSQLQRSLVRLRLVFVVLALPSSSLCESSSTTKILTDDFRYIDMSSEASEK</sequence>
<dbReference type="RefSeq" id="XP_028143179.1">
    <property type="nucleotide sequence ID" value="XM_028287378.1"/>
</dbReference>
<evidence type="ECO:0000256" key="2">
    <source>
        <dbReference type="SAM" id="Phobius"/>
    </source>
</evidence>
<feature type="region of interest" description="Disordered" evidence="1">
    <location>
        <begin position="389"/>
        <end position="410"/>
    </location>
</feature>
<accession>A0A6P7G2J7</accession>
<feature type="region of interest" description="Disordered" evidence="1">
    <location>
        <begin position="302"/>
        <end position="376"/>
    </location>
</feature>
<dbReference type="GO" id="GO:0016020">
    <property type="term" value="C:membrane"/>
    <property type="evidence" value="ECO:0007669"/>
    <property type="project" value="InterPro"/>
</dbReference>
<feature type="transmembrane region" description="Helical" evidence="2">
    <location>
        <begin position="705"/>
        <end position="722"/>
    </location>
</feature>
<dbReference type="GO" id="GO:0005794">
    <property type="term" value="C:Golgi apparatus"/>
    <property type="evidence" value="ECO:0007669"/>
    <property type="project" value="TreeGrafter"/>
</dbReference>
<feature type="transmembrane region" description="Helical" evidence="2">
    <location>
        <begin position="422"/>
        <end position="445"/>
    </location>
</feature>
<feature type="transmembrane region" description="Helical" evidence="2">
    <location>
        <begin position="666"/>
        <end position="685"/>
    </location>
</feature>
<protein>
    <submittedName>
        <fullName evidence="4">Uncharacterized protein LOC114336998 isoform X1</fullName>
    </submittedName>
</protein>
<dbReference type="AlphaFoldDB" id="A0A6P7G2J7"/>
<feature type="signal peptide" evidence="3">
    <location>
        <begin position="1"/>
        <end position="15"/>
    </location>
</feature>
<keyword evidence="3" id="KW-0732">Signal</keyword>
<feature type="compositionally biased region" description="Low complexity" evidence="1">
    <location>
        <begin position="302"/>
        <end position="342"/>
    </location>
</feature>
<dbReference type="PANTHER" id="PTHR21229:SF2">
    <property type="entry name" value="RE59932P"/>
    <property type="match status" value="1"/>
</dbReference>
<feature type="compositionally biased region" description="Polar residues" evidence="1">
    <location>
        <begin position="343"/>
        <end position="356"/>
    </location>
</feature>
<organism evidence="4">
    <name type="scientific">Diabrotica virgifera virgifera</name>
    <name type="common">western corn rootworm</name>
    <dbReference type="NCBI Taxonomy" id="50390"/>
    <lineage>
        <taxon>Eukaryota</taxon>
        <taxon>Metazoa</taxon>
        <taxon>Ecdysozoa</taxon>
        <taxon>Arthropoda</taxon>
        <taxon>Hexapoda</taxon>
        <taxon>Insecta</taxon>
        <taxon>Pterygota</taxon>
        <taxon>Neoptera</taxon>
        <taxon>Endopterygota</taxon>
        <taxon>Coleoptera</taxon>
        <taxon>Polyphaga</taxon>
        <taxon>Cucujiformia</taxon>
        <taxon>Chrysomeloidea</taxon>
        <taxon>Chrysomelidae</taxon>
        <taxon>Galerucinae</taxon>
        <taxon>Diabroticina</taxon>
        <taxon>Diabroticites</taxon>
        <taxon>Diabrotica</taxon>
    </lineage>
</organism>
<dbReference type="PANTHER" id="PTHR21229">
    <property type="entry name" value="LUNG SEVEN TRANSMEMBRANE RECEPTOR"/>
    <property type="match status" value="1"/>
</dbReference>
<keyword evidence="2" id="KW-1133">Transmembrane helix</keyword>